<organism evidence="1 2">
    <name type="scientific">Rodentibacter caecimuris</name>
    <dbReference type="NCBI Taxonomy" id="1796644"/>
    <lineage>
        <taxon>Bacteria</taxon>
        <taxon>Pseudomonadati</taxon>
        <taxon>Pseudomonadota</taxon>
        <taxon>Gammaproteobacteria</taxon>
        <taxon>Pasteurellales</taxon>
        <taxon>Pasteurellaceae</taxon>
        <taxon>Rodentibacter</taxon>
    </lineage>
</organism>
<dbReference type="Pfam" id="PF04301">
    <property type="entry name" value="BioG"/>
    <property type="match status" value="1"/>
</dbReference>
<dbReference type="InterPro" id="IPR029058">
    <property type="entry name" value="AB_hydrolase_fold"/>
</dbReference>
<evidence type="ECO:0000313" key="1">
    <source>
        <dbReference type="EMBL" id="OOF71461.1"/>
    </source>
</evidence>
<dbReference type="SUPFAM" id="SSF53474">
    <property type="entry name" value="alpha/beta-Hydrolases"/>
    <property type="match status" value="1"/>
</dbReference>
<protein>
    <recommendedName>
        <fullName evidence="3">Dithiobiotin synthetase</fullName>
    </recommendedName>
</protein>
<evidence type="ECO:0000313" key="2">
    <source>
        <dbReference type="Proteomes" id="UP000188820"/>
    </source>
</evidence>
<gene>
    <name evidence="1" type="ORF">BKG89_00060</name>
</gene>
<comment type="caution">
    <text evidence="1">The sequence shown here is derived from an EMBL/GenBank/DDBJ whole genome shotgun (WGS) entry which is preliminary data.</text>
</comment>
<accession>A0ABX3L195</accession>
<evidence type="ECO:0008006" key="3">
    <source>
        <dbReference type="Google" id="ProtNLM"/>
    </source>
</evidence>
<dbReference type="RefSeq" id="WP_077462156.1">
    <property type="nucleotide sequence ID" value="NZ_MLAA01000001.1"/>
</dbReference>
<keyword evidence="2" id="KW-1185">Reference proteome</keyword>
<sequence>MKYLWHNKQKQNLILYFAGWGTPVSAINHLILPKGYDLLICYDYQDLRLDFEFSLYQEIRVVAWSMGVWVAERVLSGIPLQSATAINGTGKPYDEQCGIPPDIFDATLNNFTEQNRLKFERRMCGKMLTNYQQLGEQRSFSDLHLELTALFYAIKQDECTDLLSWTHAIIAEQDKIFSAQHQQAYWQSRCPISFIAGEHYCLPYFSRWEQLWT</sequence>
<dbReference type="EMBL" id="MLAA01000001">
    <property type="protein sequence ID" value="OOF71461.1"/>
    <property type="molecule type" value="Genomic_DNA"/>
</dbReference>
<proteinExistence type="predicted"/>
<dbReference type="InterPro" id="IPR007398">
    <property type="entry name" value="BioG"/>
</dbReference>
<reference evidence="1 2" key="1">
    <citation type="submission" date="2016-10" db="EMBL/GenBank/DDBJ databases">
        <title>Rodentibacter gen. nov. and new species.</title>
        <authorList>
            <person name="Christensen H."/>
        </authorList>
    </citation>
    <scope>NUCLEOTIDE SEQUENCE [LARGE SCALE GENOMIC DNA]</scope>
    <source>
        <strain evidence="1 2">1998236014</strain>
    </source>
</reference>
<name>A0ABX3L195_9PAST</name>
<dbReference type="Proteomes" id="UP000188820">
    <property type="component" value="Unassembled WGS sequence"/>
</dbReference>